<proteinExistence type="predicted"/>
<name>A0A485LQB8_9STRA</name>
<dbReference type="EMBL" id="CAADRA010007417">
    <property type="protein sequence ID" value="VFU01075.1"/>
    <property type="molecule type" value="Genomic_DNA"/>
</dbReference>
<keyword evidence="3" id="KW-1185">Reference proteome</keyword>
<protein>
    <submittedName>
        <fullName evidence="2">Aste57867_24435 protein</fullName>
    </submittedName>
</protein>
<evidence type="ECO:0000313" key="2">
    <source>
        <dbReference type="EMBL" id="VFU01075.1"/>
    </source>
</evidence>
<sequence>MPAVNRSKQLPPLNIRGGQLEWAEAMLSEIWTANKPHIGAFYDSSMNVDTQDVLQVAASLAKKAVFVKVDVQAVVELDATHNTLVLEPTHVLATRYISMSQQTNPAVDSAFRTYMSSLPQLAGYDTAQASVDAVRRRDMVMNQHQPQQIRCRRQCSR</sequence>
<dbReference type="Proteomes" id="UP000332933">
    <property type="component" value="Unassembled WGS sequence"/>
</dbReference>
<gene>
    <name evidence="2" type="primary">Aste57867_24435</name>
    <name evidence="1" type="ORF">As57867_024359</name>
    <name evidence="2" type="ORF">ASTE57867_24435</name>
</gene>
<reference evidence="2 3" key="1">
    <citation type="submission" date="2019-03" db="EMBL/GenBank/DDBJ databases">
        <authorList>
            <person name="Gaulin E."/>
            <person name="Dumas B."/>
        </authorList>
    </citation>
    <scope>NUCLEOTIDE SEQUENCE [LARGE SCALE GENOMIC DNA]</scope>
    <source>
        <strain evidence="2">CBS 568.67</strain>
    </source>
</reference>
<evidence type="ECO:0000313" key="1">
    <source>
        <dbReference type="EMBL" id="KAF0683520.1"/>
    </source>
</evidence>
<organism evidence="2 3">
    <name type="scientific">Aphanomyces stellatus</name>
    <dbReference type="NCBI Taxonomy" id="120398"/>
    <lineage>
        <taxon>Eukaryota</taxon>
        <taxon>Sar</taxon>
        <taxon>Stramenopiles</taxon>
        <taxon>Oomycota</taxon>
        <taxon>Saprolegniomycetes</taxon>
        <taxon>Saprolegniales</taxon>
        <taxon>Verrucalvaceae</taxon>
        <taxon>Aphanomyces</taxon>
    </lineage>
</organism>
<evidence type="ECO:0000313" key="3">
    <source>
        <dbReference type="Proteomes" id="UP000332933"/>
    </source>
</evidence>
<reference evidence="1" key="2">
    <citation type="submission" date="2019-06" db="EMBL/GenBank/DDBJ databases">
        <title>Genomics analysis of Aphanomyces spp. identifies a new class of oomycete effector associated with host adaptation.</title>
        <authorList>
            <person name="Gaulin E."/>
        </authorList>
    </citation>
    <scope>NUCLEOTIDE SEQUENCE</scope>
    <source>
        <strain evidence="1">CBS 578.67</strain>
    </source>
</reference>
<dbReference type="AlphaFoldDB" id="A0A485LQB8"/>
<accession>A0A485LQB8</accession>
<dbReference type="EMBL" id="VJMH01007391">
    <property type="protein sequence ID" value="KAF0683520.1"/>
    <property type="molecule type" value="Genomic_DNA"/>
</dbReference>